<feature type="transmembrane region" description="Helical" evidence="1">
    <location>
        <begin position="199"/>
        <end position="218"/>
    </location>
</feature>
<dbReference type="GeneID" id="8682437"/>
<keyword evidence="1" id="KW-0812">Transmembrane</keyword>
<sequence length="245" mass="27234">MAEIKCTKCGAPIGFEPGDRFVKCGYCDTQLYIDRSGAGFFYIMPYFLDRSGAEGTFKRWAAAPERAKDLDRLAQVTNIRQQYFPVYLFKRTVNGQEKVMLEPARSTTLPGLHSLKVPAGDIKVFDQNYKVDVELLKPDMDMTAYLPRLPGEPKEQALVYFPIWAVSYKFSGRDYDAVIDGSSGEVFAADYPGRSSAPYFALAAAAFIVFFIEGFLTLLAGCGLLAAVVTLPVVFVAAYTIVRRF</sequence>
<dbReference type="STRING" id="304371.MCP_2735"/>
<keyword evidence="1" id="KW-0472">Membrane</keyword>
<evidence type="ECO:0000313" key="2">
    <source>
        <dbReference type="EMBL" id="BAI62807.1"/>
    </source>
</evidence>
<dbReference type="KEGG" id="mpd:MCP_2735"/>
<gene>
    <name evidence="2" type="ordered locus">MCP_2735</name>
</gene>
<dbReference type="Proteomes" id="UP000001882">
    <property type="component" value="Chromosome"/>
</dbReference>
<proteinExistence type="predicted"/>
<keyword evidence="1" id="KW-1133">Transmembrane helix</keyword>
<accession>D1Z285</accession>
<protein>
    <recommendedName>
        <fullName evidence="4">Zinc ribbon domain-containing protein</fullName>
    </recommendedName>
</protein>
<dbReference type="InParanoid" id="D1Z285"/>
<evidence type="ECO:0000256" key="1">
    <source>
        <dbReference type="SAM" id="Phobius"/>
    </source>
</evidence>
<dbReference type="EMBL" id="AP011532">
    <property type="protein sequence ID" value="BAI62807.1"/>
    <property type="molecule type" value="Genomic_DNA"/>
</dbReference>
<reference evidence="2 3" key="1">
    <citation type="journal article" date="2007" name="Appl. Environ. Microbiol.">
        <title>Isolation of key methanogens for global methane emission from rice paddy fields: a novel isolate affiliated with the clone cluster rice cluster I.</title>
        <authorList>
            <person name="Sakai S."/>
            <person name="Imachi H."/>
            <person name="Sekiguchi Y."/>
            <person name="Ohashi A."/>
            <person name="Harada H."/>
            <person name="Kamagata Y."/>
        </authorList>
    </citation>
    <scope>NUCLEOTIDE SEQUENCE [LARGE SCALE GENOMIC DNA]</scope>
    <source>
        <strain evidence="3">DSM 17711 / JCM 13418 / NBRC 101707 / SANAE</strain>
    </source>
</reference>
<dbReference type="eggNOG" id="arCOG03776">
    <property type="taxonomic scope" value="Archaea"/>
</dbReference>
<reference evidence="2 3" key="2">
    <citation type="journal article" date="2008" name="Int. J. Syst. Evol. Microbiol.">
        <title>Methanocella paludicola gen. nov., sp. nov., a methane-producing archaeon, the first isolate of the lineage 'Rice Cluster I', and proposal of the new archaeal order Methanocellales ord. nov.</title>
        <authorList>
            <person name="Sakai S."/>
            <person name="Imachi H."/>
            <person name="Hanada S."/>
            <person name="Ohashi A."/>
            <person name="Harada H."/>
            <person name="Kamagata Y."/>
        </authorList>
    </citation>
    <scope>NUCLEOTIDE SEQUENCE [LARGE SCALE GENOMIC DNA]</scope>
    <source>
        <strain evidence="3">DSM 17711 / JCM 13418 / NBRC 101707 / SANAE</strain>
    </source>
</reference>
<evidence type="ECO:0008006" key="4">
    <source>
        <dbReference type="Google" id="ProtNLM"/>
    </source>
</evidence>
<keyword evidence="3" id="KW-1185">Reference proteome</keyword>
<dbReference type="OrthoDB" id="93530at2157"/>
<name>D1Z285_METPS</name>
<feature type="transmembrane region" description="Helical" evidence="1">
    <location>
        <begin position="224"/>
        <end position="242"/>
    </location>
</feature>
<dbReference type="AlphaFoldDB" id="D1Z285"/>
<organism evidence="2 3">
    <name type="scientific">Methanocella paludicola (strain DSM 17711 / JCM 13418 / NBRC 101707 / SANAE)</name>
    <dbReference type="NCBI Taxonomy" id="304371"/>
    <lineage>
        <taxon>Archaea</taxon>
        <taxon>Methanobacteriati</taxon>
        <taxon>Methanobacteriota</taxon>
        <taxon>Stenosarchaea group</taxon>
        <taxon>Methanomicrobia</taxon>
        <taxon>Methanocellales</taxon>
        <taxon>Methanocellaceae</taxon>
        <taxon>Methanocella</taxon>
    </lineage>
</organism>
<evidence type="ECO:0000313" key="3">
    <source>
        <dbReference type="Proteomes" id="UP000001882"/>
    </source>
</evidence>
<dbReference type="RefSeq" id="WP_012901481.1">
    <property type="nucleotide sequence ID" value="NC_013665.1"/>
</dbReference>
<reference evidence="3" key="3">
    <citation type="journal article" date="2011" name="PLoS ONE">
        <title>Genome sequence of a mesophilic hydrogenotrophic methanogen Methanocella paludicola, the first cultivated representative of the order Methanocellales.</title>
        <authorList>
            <person name="Sakai S."/>
            <person name="Takaki Y."/>
            <person name="Shimamura S."/>
            <person name="Sekine M."/>
            <person name="Tajima T."/>
            <person name="Kosugi H."/>
            <person name="Ichikawa N."/>
            <person name="Tasumi E."/>
            <person name="Hiraki A.T."/>
            <person name="Shimizu A."/>
            <person name="Kato Y."/>
            <person name="Nishiko R."/>
            <person name="Mori K."/>
            <person name="Fujita N."/>
            <person name="Imachi H."/>
            <person name="Takai K."/>
        </authorList>
    </citation>
    <scope>NUCLEOTIDE SEQUENCE [LARGE SCALE GENOMIC DNA]</scope>
    <source>
        <strain evidence="3">DSM 17711 / JCM 13418 / NBRC 101707 / SANAE</strain>
    </source>
</reference>